<dbReference type="InterPro" id="IPR013783">
    <property type="entry name" value="Ig-like_fold"/>
</dbReference>
<dbReference type="CDD" id="cd00063">
    <property type="entry name" value="FN3"/>
    <property type="match status" value="1"/>
</dbReference>
<reference evidence="4" key="1">
    <citation type="submission" date="2021-01" db="EMBL/GenBank/DDBJ databases">
        <title>Modified the classification status of verrucomicrobia.</title>
        <authorList>
            <person name="Feng X."/>
        </authorList>
    </citation>
    <scope>NUCLEOTIDE SEQUENCE</scope>
    <source>
        <strain evidence="4">KCTC 22041</strain>
    </source>
</reference>
<dbReference type="SUPFAM" id="SSF49265">
    <property type="entry name" value="Fibronectin type III"/>
    <property type="match status" value="1"/>
</dbReference>
<dbReference type="Pfam" id="PF03644">
    <property type="entry name" value="Glyco_hydro_85"/>
    <property type="match status" value="1"/>
</dbReference>
<dbReference type="EMBL" id="JAENIJ010000015">
    <property type="protein sequence ID" value="MBK1882913.1"/>
    <property type="molecule type" value="Genomic_DNA"/>
</dbReference>
<feature type="domain" description="F5/8 type C" evidence="2">
    <location>
        <begin position="57"/>
        <end position="175"/>
    </location>
</feature>
<dbReference type="PANTHER" id="PTHR13246:SF1">
    <property type="entry name" value="CYTOSOLIC ENDO-BETA-N-ACETYLGLUCOSAMINIDASE"/>
    <property type="match status" value="1"/>
</dbReference>
<protein>
    <recommendedName>
        <fullName evidence="6">Mannosyl-glycoprotein endo-beta-N-acetylglucosaminidase</fullName>
    </recommendedName>
</protein>
<dbReference type="InterPro" id="IPR036116">
    <property type="entry name" value="FN3_sf"/>
</dbReference>
<accession>A0A934S6T9</accession>
<dbReference type="CDD" id="cd06547">
    <property type="entry name" value="GH85_ENGase"/>
    <property type="match status" value="1"/>
</dbReference>
<dbReference type="InterPro" id="IPR032979">
    <property type="entry name" value="ENGase"/>
</dbReference>
<evidence type="ECO:0008006" key="6">
    <source>
        <dbReference type="Google" id="ProtNLM"/>
    </source>
</evidence>
<evidence type="ECO:0000256" key="1">
    <source>
        <dbReference type="SAM" id="SignalP"/>
    </source>
</evidence>
<evidence type="ECO:0000313" key="4">
    <source>
        <dbReference type="EMBL" id="MBK1882913.1"/>
    </source>
</evidence>
<dbReference type="RefSeq" id="WP_200270501.1">
    <property type="nucleotide sequence ID" value="NZ_JAENIJ010000015.1"/>
</dbReference>
<organism evidence="4 5">
    <name type="scientific">Luteolibacter pohnpeiensis</name>
    <dbReference type="NCBI Taxonomy" id="454153"/>
    <lineage>
        <taxon>Bacteria</taxon>
        <taxon>Pseudomonadati</taxon>
        <taxon>Verrucomicrobiota</taxon>
        <taxon>Verrucomicrobiia</taxon>
        <taxon>Verrucomicrobiales</taxon>
        <taxon>Verrucomicrobiaceae</taxon>
        <taxon>Luteolibacter</taxon>
    </lineage>
</organism>
<dbReference type="PANTHER" id="PTHR13246">
    <property type="entry name" value="ENDO BETA N-ACETYLGLUCOSAMINIDASE"/>
    <property type="match status" value="1"/>
</dbReference>
<dbReference type="InterPro" id="IPR008979">
    <property type="entry name" value="Galactose-bd-like_sf"/>
</dbReference>
<dbReference type="GO" id="GO:0005829">
    <property type="term" value="C:cytosol"/>
    <property type="evidence" value="ECO:0007669"/>
    <property type="project" value="UniProtKB-SubCell"/>
</dbReference>
<evidence type="ECO:0000259" key="2">
    <source>
        <dbReference type="PROSITE" id="PS50022"/>
    </source>
</evidence>
<dbReference type="PROSITE" id="PS50853">
    <property type="entry name" value="FN3"/>
    <property type="match status" value="1"/>
</dbReference>
<dbReference type="InterPro" id="IPR000421">
    <property type="entry name" value="FA58C"/>
</dbReference>
<dbReference type="Gene3D" id="2.60.40.10">
    <property type="entry name" value="Immunoglobulins"/>
    <property type="match status" value="2"/>
</dbReference>
<feature type="domain" description="Fibronectin type-III" evidence="3">
    <location>
        <begin position="946"/>
        <end position="1035"/>
    </location>
</feature>
<evidence type="ECO:0000313" key="5">
    <source>
        <dbReference type="Proteomes" id="UP000603141"/>
    </source>
</evidence>
<dbReference type="PROSITE" id="PS50022">
    <property type="entry name" value="FA58C_3"/>
    <property type="match status" value="1"/>
</dbReference>
<keyword evidence="5" id="KW-1185">Reference proteome</keyword>
<dbReference type="GO" id="GO:0033925">
    <property type="term" value="F:mannosyl-glycoprotein endo-beta-N-acetylglucosaminidase activity"/>
    <property type="evidence" value="ECO:0007669"/>
    <property type="project" value="InterPro"/>
</dbReference>
<keyword evidence="1" id="KW-0732">Signal</keyword>
<gene>
    <name evidence="4" type="ORF">JIN85_10830</name>
</gene>
<sequence length="1159" mass="125477">MIYIPGRRISALRVFPLALASSLFAATFSHAAEKSFSQFRFTPTRLRDSSSPNSVQVSEFRFLLGGNLVDLSSATAVNAAGTSPATEGPEKLIDGSTDTKWLNYAKQGVIIRFPEITTIDAYSFSTANDSQERDPGNWKLEGSNDGTNWFLLDVRINGSVPSDRKASTDTFSLPVTVPPYASFWHPDYLLKWTPEADPDSDFNRASIPITSRMANPALKVNFNARSNEAKITILSSFGSTSFLPSQGAKVAHFNAYTGWQYTDKLVFWGGSAGEGIILAPAAPIVDAAHRNGVPVLGNVFFPPNVYGGQFHWVQTFLQKSGDAFPVADKMIEVARYYGFDGWFINQETGGGSTADATNMRDFISYFKAQAPDLQIMWYDAMTRTGSISWQNALTSENEQFVKSDGNAIADSMFLNFWWNSDMLSSTRSRALGLGLDPYSIYAGIDVESAGTGTSVSWDAIFPNRSQHRVSVAFYGEQALFRNSGNPGQFRQNELRFWSGQNADPSNTSTTESWKGMANYVPAQSPLEKLPFVTNFNRGQGDRYLIDGQVVSTSGWNNLSLQDVLPTWRWIVSSTGTKLTPALLFEDSYYGGSSLKISGQLDATNDIKLYAASLPVSADTKFKLVYKTGTASAPSNLKLAIAFEDAPSSPVYYDVGSTSTNGWNTVTFDLGSHAGQKIATIGVRCSSTSVIENYVVRLGQFAIYDGTPTPPAAVTDLRIIQNDPSTLDNTNLRIKWSASSTGNIYYYNVFQRLADGSRLWLGATPANAFYAANVARSGNQSSAMIEVEAVGSDFAISSAAEVAAAFPPQPEANFQLTGTIIGTEGSWSNLGDVRENVFDGNFNTAFDAPDEFGAWVGLDLGSAAQITALRYAPRSGFAARMVGGVFEGANSVDFSDAVTIYTIPDQPPVGSFTSVPVTNPHTFRYLRYRSDPNCNIAELEVYGLRLPDTPGTIVASTDPGGALLTWNTTPWATSYRLERGTSASGPFTVIADQLGSTSYTDPDAPAETELFYRVIAINSLGESSASAVTPLAANLIGFAAWQQSQFADETDESIIGQLADPDHDQIPNLLEYALGTDPAVANPPLEPGVDEATLSLTYTQNADATDISLKAQWSDDLQTWSDVGVIYETLSEQAQTQTIRATVAIGSGGHRFLRLQAVSE</sequence>
<feature type="chain" id="PRO_5037020711" description="Mannosyl-glycoprotein endo-beta-N-acetylglucosaminidase" evidence="1">
    <location>
        <begin position="32"/>
        <end position="1159"/>
    </location>
</feature>
<proteinExistence type="predicted"/>
<dbReference type="Proteomes" id="UP000603141">
    <property type="component" value="Unassembled WGS sequence"/>
</dbReference>
<feature type="signal peptide" evidence="1">
    <location>
        <begin position="1"/>
        <end position="31"/>
    </location>
</feature>
<name>A0A934S6T9_9BACT</name>
<dbReference type="InterPro" id="IPR003961">
    <property type="entry name" value="FN3_dom"/>
</dbReference>
<dbReference type="InterPro" id="IPR054110">
    <property type="entry name" value="EndoD-like_D2"/>
</dbReference>
<dbReference type="Gene3D" id="2.60.120.260">
    <property type="entry name" value="Galactose-binding domain-like"/>
    <property type="match status" value="3"/>
</dbReference>
<dbReference type="AlphaFoldDB" id="A0A934S6T9"/>
<evidence type="ECO:0000259" key="3">
    <source>
        <dbReference type="PROSITE" id="PS50853"/>
    </source>
</evidence>
<dbReference type="Gene3D" id="3.20.20.80">
    <property type="entry name" value="Glycosidases"/>
    <property type="match status" value="1"/>
</dbReference>
<dbReference type="SUPFAM" id="SSF49785">
    <property type="entry name" value="Galactose-binding domain-like"/>
    <property type="match status" value="2"/>
</dbReference>
<dbReference type="InterPro" id="IPR005201">
    <property type="entry name" value="TIM_ENGase"/>
</dbReference>
<comment type="caution">
    <text evidence="4">The sequence shown here is derived from an EMBL/GenBank/DDBJ whole genome shotgun (WGS) entry which is preliminary data.</text>
</comment>
<dbReference type="Pfam" id="PF21910">
    <property type="entry name" value="GH85_C"/>
    <property type="match status" value="1"/>
</dbReference>